<feature type="compositionally biased region" description="Low complexity" evidence="1">
    <location>
        <begin position="56"/>
        <end position="69"/>
    </location>
</feature>
<keyword evidence="3" id="KW-1185">Reference proteome</keyword>
<reference evidence="2 3" key="1">
    <citation type="journal article" date="2023" name="Plants (Basel)">
        <title>Bridging the Gap: Combining Genomics and Transcriptomics Approaches to Understand Stylosanthes scabra, an Orphan Legume from the Brazilian Caatinga.</title>
        <authorList>
            <person name="Ferreira-Neto J.R.C."/>
            <person name="da Silva M.D."/>
            <person name="Binneck E."/>
            <person name="de Melo N.F."/>
            <person name="da Silva R.H."/>
            <person name="de Melo A.L.T.M."/>
            <person name="Pandolfi V."/>
            <person name="Bustamante F.O."/>
            <person name="Brasileiro-Vidal A.C."/>
            <person name="Benko-Iseppon A.M."/>
        </authorList>
    </citation>
    <scope>NUCLEOTIDE SEQUENCE [LARGE SCALE GENOMIC DNA]</scope>
    <source>
        <tissue evidence="2">Leaves</tissue>
    </source>
</reference>
<accession>A0ABU6SXR8</accession>
<evidence type="ECO:0000313" key="2">
    <source>
        <dbReference type="EMBL" id="MED6140518.1"/>
    </source>
</evidence>
<name>A0ABU6SXR8_9FABA</name>
<evidence type="ECO:0000313" key="3">
    <source>
        <dbReference type="Proteomes" id="UP001341840"/>
    </source>
</evidence>
<gene>
    <name evidence="2" type="ORF">PIB30_093989</name>
</gene>
<evidence type="ECO:0000256" key="1">
    <source>
        <dbReference type="SAM" id="MobiDB-lite"/>
    </source>
</evidence>
<dbReference type="Proteomes" id="UP001341840">
    <property type="component" value="Unassembled WGS sequence"/>
</dbReference>
<organism evidence="2 3">
    <name type="scientific">Stylosanthes scabra</name>
    <dbReference type="NCBI Taxonomy" id="79078"/>
    <lineage>
        <taxon>Eukaryota</taxon>
        <taxon>Viridiplantae</taxon>
        <taxon>Streptophyta</taxon>
        <taxon>Embryophyta</taxon>
        <taxon>Tracheophyta</taxon>
        <taxon>Spermatophyta</taxon>
        <taxon>Magnoliopsida</taxon>
        <taxon>eudicotyledons</taxon>
        <taxon>Gunneridae</taxon>
        <taxon>Pentapetalae</taxon>
        <taxon>rosids</taxon>
        <taxon>fabids</taxon>
        <taxon>Fabales</taxon>
        <taxon>Fabaceae</taxon>
        <taxon>Papilionoideae</taxon>
        <taxon>50 kb inversion clade</taxon>
        <taxon>dalbergioids sensu lato</taxon>
        <taxon>Dalbergieae</taxon>
        <taxon>Pterocarpus clade</taxon>
        <taxon>Stylosanthes</taxon>
    </lineage>
</organism>
<proteinExistence type="predicted"/>
<dbReference type="EMBL" id="JASCZI010062457">
    <property type="protein sequence ID" value="MED6140518.1"/>
    <property type="molecule type" value="Genomic_DNA"/>
</dbReference>
<feature type="region of interest" description="Disordered" evidence="1">
    <location>
        <begin position="52"/>
        <end position="92"/>
    </location>
</feature>
<comment type="caution">
    <text evidence="2">The sequence shown here is derived from an EMBL/GenBank/DDBJ whole genome shotgun (WGS) entry which is preliminary data.</text>
</comment>
<protein>
    <submittedName>
        <fullName evidence="2">Uncharacterized protein</fullName>
    </submittedName>
</protein>
<sequence>MKGIWFSLHLTRDLLEGQQLREERMNPRNKAKYNAKRKYGEITCENYLKEVDASDRPSGSAPASRSGAAVGTRVATVTKSKRGGPRGSRGRAAVARVHSAAAQPPRTISSGAAAPLAFPLRTRVKIPIVRSPTASNPAPKMNVAPPNVGSVPIPLDPIMRPNLSSQIVLALHNPQGHQV</sequence>